<dbReference type="Proteomes" id="UP000027600">
    <property type="component" value="Chromosome I"/>
</dbReference>
<organism evidence="1 2">
    <name type="scientific">Ruminococcus bicirculans</name>
    <name type="common">ex Wegman et al. 2014</name>
    <dbReference type="NCBI Taxonomy" id="1160721"/>
    <lineage>
        <taxon>Bacteria</taxon>
        <taxon>Bacillati</taxon>
        <taxon>Bacillota</taxon>
        <taxon>Clostridia</taxon>
        <taxon>Eubacteriales</taxon>
        <taxon>Oscillospiraceae</taxon>
        <taxon>Ruminococcus</taxon>
    </lineage>
</organism>
<reference evidence="1 2" key="1">
    <citation type="journal article" date="2014" name="Int. J. Syst. Evol. Microbiol.">
        <title>Complete genome of a new Firmicutes species belonging to the dominant human colonic microbiota ('Ruminococcus bicirculans') reveals two chromosomes and a selective capacity to utilize plant glucans.</title>
        <authorList>
            <consortium name="NISC Comparative Sequencing Program"/>
            <person name="Wegmann U."/>
            <person name="Louis P."/>
            <person name="Goesmann A."/>
            <person name="Henrissat B."/>
            <person name="Duncan S.H."/>
            <person name="Flint H.J."/>
        </authorList>
    </citation>
    <scope>NUCLEOTIDE SEQUENCE [LARGE SCALE GENOMIC DNA]</scope>
    <source>
        <strain evidence="1 2">80/3</strain>
    </source>
</reference>
<protein>
    <recommendedName>
        <fullName evidence="3">DUF4869 domain-containing protein</fullName>
    </recommendedName>
</protein>
<evidence type="ECO:0008006" key="3">
    <source>
        <dbReference type="Google" id="ProtNLM"/>
    </source>
</evidence>
<gene>
    <name evidence="1" type="ORF">RBI_I01537</name>
</gene>
<name>A0ABM9QH90_9FIRM</name>
<dbReference type="InterPro" id="IPR032360">
    <property type="entry name" value="DUF4869"/>
</dbReference>
<sequence length="148" mass="17246">MITIYKHGQIPKSIETVKLNDVYFNKYTAQMLDNRANRVIEKIDHAELTGPYTIKSRFDGTTLNTDKLSSGCKTVLNIMYNPDKVFDIRECGDNALDMIYSLDEGKICCDYPLISFDMTRVNVYDKSKKKCREIDDYEELKEWWSGED</sequence>
<dbReference type="Pfam" id="PF16163">
    <property type="entry name" value="DUF4869"/>
    <property type="match status" value="1"/>
</dbReference>
<dbReference type="RefSeq" id="WP_038672146.1">
    <property type="nucleotide sequence ID" value="NZ_HF545616.1"/>
</dbReference>
<evidence type="ECO:0000313" key="2">
    <source>
        <dbReference type="Proteomes" id="UP000027600"/>
    </source>
</evidence>
<evidence type="ECO:0000313" key="1">
    <source>
        <dbReference type="EMBL" id="CCO05239.1"/>
    </source>
</evidence>
<accession>A0ABM9QH90</accession>
<keyword evidence="2" id="KW-1185">Reference proteome</keyword>
<proteinExistence type="predicted"/>
<dbReference type="EMBL" id="HF545616">
    <property type="protein sequence ID" value="CCO05239.1"/>
    <property type="molecule type" value="Genomic_DNA"/>
</dbReference>